<name>A0AA36G8B4_9BILA</name>
<keyword evidence="6 11" id="KW-0732">Signal</keyword>
<evidence type="ECO:0000256" key="11">
    <source>
        <dbReference type="SAM" id="SignalP"/>
    </source>
</evidence>
<comment type="caution">
    <text evidence="17">The sequence shown here is derived from an EMBL/GenBank/DDBJ whole genome shotgun (WGS) entry which is preliminary data.</text>
</comment>
<evidence type="ECO:0000256" key="10">
    <source>
        <dbReference type="ARBA" id="ARBA00048456"/>
    </source>
</evidence>
<feature type="domain" description="UGGT thioredoxin-like" evidence="12">
    <location>
        <begin position="33"/>
        <end position="202"/>
    </location>
</feature>
<dbReference type="InterPro" id="IPR009448">
    <property type="entry name" value="UDP-g_GGtrans"/>
</dbReference>
<keyword evidence="18" id="KW-1185">Reference proteome</keyword>
<evidence type="ECO:0000259" key="14">
    <source>
        <dbReference type="Pfam" id="PF18402"/>
    </source>
</evidence>
<evidence type="ECO:0000313" key="18">
    <source>
        <dbReference type="Proteomes" id="UP001177023"/>
    </source>
</evidence>
<keyword evidence="8" id="KW-0325">Glycoprotein</keyword>
<dbReference type="GO" id="GO:0051082">
    <property type="term" value="F:unfolded protein binding"/>
    <property type="evidence" value="ECO:0007669"/>
    <property type="project" value="TreeGrafter"/>
</dbReference>
<dbReference type="Gene3D" id="3.90.550.10">
    <property type="entry name" value="Spore Coat Polysaccharide Biosynthesis Protein SpsA, Chain A"/>
    <property type="match status" value="1"/>
</dbReference>
<accession>A0AA36G8B4</accession>
<evidence type="ECO:0000256" key="9">
    <source>
        <dbReference type="ARBA" id="ARBA00045874"/>
    </source>
</evidence>
<evidence type="ECO:0000256" key="4">
    <source>
        <dbReference type="ARBA" id="ARBA00006351"/>
    </source>
</evidence>
<evidence type="ECO:0000256" key="2">
    <source>
        <dbReference type="ARBA" id="ARBA00004319"/>
    </source>
</evidence>
<feature type="chain" id="PRO_5041206986" description="UDP-glucose:glycoprotein glucosyltransferase" evidence="11">
    <location>
        <begin position="17"/>
        <end position="1480"/>
    </location>
</feature>
<dbReference type="EMBL" id="CATQJA010002665">
    <property type="protein sequence ID" value="CAJ0582995.1"/>
    <property type="molecule type" value="Genomic_DNA"/>
</dbReference>
<dbReference type="SUPFAM" id="SSF53448">
    <property type="entry name" value="Nucleotide-diphospho-sugar transferases"/>
    <property type="match status" value="1"/>
</dbReference>
<feature type="signal peptide" evidence="11">
    <location>
        <begin position="1"/>
        <end position="16"/>
    </location>
</feature>
<dbReference type="Pfam" id="PF18401">
    <property type="entry name" value="Thioredoxin_13"/>
    <property type="match status" value="1"/>
</dbReference>
<evidence type="ECO:0000256" key="5">
    <source>
        <dbReference type="ARBA" id="ARBA00022679"/>
    </source>
</evidence>
<dbReference type="Pfam" id="PF18403">
    <property type="entry name" value="Thioredoxin_15"/>
    <property type="match status" value="1"/>
</dbReference>
<dbReference type="Proteomes" id="UP001177023">
    <property type="component" value="Unassembled WGS sequence"/>
</dbReference>
<evidence type="ECO:0008006" key="19">
    <source>
        <dbReference type="Google" id="ProtNLM"/>
    </source>
</evidence>
<feature type="domain" description="UGGT thioredoxin-like" evidence="14">
    <location>
        <begin position="407"/>
        <end position="655"/>
    </location>
</feature>
<feature type="domain" description="Glucosyltransferase 24 catalytic" evidence="16">
    <location>
        <begin position="1193"/>
        <end position="1459"/>
    </location>
</feature>
<dbReference type="InterPro" id="IPR040693">
    <property type="entry name" value="UGGT_TRXL_1"/>
</dbReference>
<feature type="domain" description="UGGT thioredoxin-like" evidence="13">
    <location>
        <begin position="270"/>
        <end position="398"/>
    </location>
</feature>
<comment type="pathway">
    <text evidence="3">Protein modification; protein glycosylation.</text>
</comment>
<feature type="non-terminal residue" evidence="17">
    <location>
        <position position="1"/>
    </location>
</feature>
<evidence type="ECO:0000313" key="17">
    <source>
        <dbReference type="EMBL" id="CAJ0582995.1"/>
    </source>
</evidence>
<dbReference type="PANTHER" id="PTHR11226:SF0">
    <property type="entry name" value="UDP-GLUCOSE:GLYCOPROTEIN GLUCOSYLTRANSFERASE"/>
    <property type="match status" value="1"/>
</dbReference>
<evidence type="ECO:0000259" key="16">
    <source>
        <dbReference type="Pfam" id="PF18404"/>
    </source>
</evidence>
<evidence type="ECO:0000256" key="8">
    <source>
        <dbReference type="ARBA" id="ARBA00023180"/>
    </source>
</evidence>
<comment type="function">
    <text evidence="9">Recognizes glycoproteins with minor folding defects. Reglucosylates single N-glycans near the misfolded part of the protein, thus providing quality control for protein folding in the endoplasmic reticulum. Reglucosylated proteins are recognized by calreticulin for recycling to the endoplasmic reticulum and refolding or degradation.</text>
</comment>
<evidence type="ECO:0000256" key="1">
    <source>
        <dbReference type="ARBA" id="ARBA00001913"/>
    </source>
</evidence>
<reference evidence="17" key="1">
    <citation type="submission" date="2023-06" db="EMBL/GenBank/DDBJ databases">
        <authorList>
            <person name="Delattre M."/>
        </authorList>
    </citation>
    <scope>NUCLEOTIDE SEQUENCE</scope>
    <source>
        <strain evidence="17">AF72</strain>
    </source>
</reference>
<evidence type="ECO:0000259" key="12">
    <source>
        <dbReference type="Pfam" id="PF18400"/>
    </source>
</evidence>
<organism evidence="17 18">
    <name type="scientific">Mesorhabditis spiculigera</name>
    <dbReference type="NCBI Taxonomy" id="96644"/>
    <lineage>
        <taxon>Eukaryota</taxon>
        <taxon>Metazoa</taxon>
        <taxon>Ecdysozoa</taxon>
        <taxon>Nematoda</taxon>
        <taxon>Chromadorea</taxon>
        <taxon>Rhabditida</taxon>
        <taxon>Rhabditina</taxon>
        <taxon>Rhabditomorpha</taxon>
        <taxon>Rhabditoidea</taxon>
        <taxon>Rhabditidae</taxon>
        <taxon>Mesorhabditinae</taxon>
        <taxon>Mesorhabditis</taxon>
    </lineage>
</organism>
<dbReference type="Pfam" id="PF18404">
    <property type="entry name" value="Glyco_transf_24"/>
    <property type="match status" value="1"/>
</dbReference>
<comment type="subcellular location">
    <subcellularLocation>
        <location evidence="2">Endoplasmic reticulum lumen</location>
    </subcellularLocation>
</comment>
<gene>
    <name evidence="17" type="ORF">MSPICULIGERA_LOCUS21115</name>
</gene>
<dbReference type="InterPro" id="IPR040692">
    <property type="entry name" value="UGGT_TRXL_3"/>
</dbReference>
<dbReference type="GO" id="GO:0018279">
    <property type="term" value="P:protein N-linked glycosylation via asparagine"/>
    <property type="evidence" value="ECO:0007669"/>
    <property type="project" value="TreeGrafter"/>
</dbReference>
<evidence type="ECO:0000259" key="13">
    <source>
        <dbReference type="Pfam" id="PF18401"/>
    </source>
</evidence>
<dbReference type="InterPro" id="IPR040497">
    <property type="entry name" value="Glyco_transf_24"/>
</dbReference>
<dbReference type="GO" id="GO:0036503">
    <property type="term" value="P:ERAD pathway"/>
    <property type="evidence" value="ECO:0007669"/>
    <property type="project" value="TreeGrafter"/>
</dbReference>
<dbReference type="GO" id="GO:0005788">
    <property type="term" value="C:endoplasmic reticulum lumen"/>
    <property type="evidence" value="ECO:0007669"/>
    <property type="project" value="UniProtKB-SubCell"/>
</dbReference>
<dbReference type="InterPro" id="IPR040694">
    <property type="entry name" value="UGGT_TRXL_2"/>
</dbReference>
<dbReference type="GO" id="GO:0003980">
    <property type="term" value="F:UDP-glucose:glycoprotein glucosyltransferase activity"/>
    <property type="evidence" value="ECO:0007669"/>
    <property type="project" value="InterPro"/>
</dbReference>
<keyword evidence="5" id="KW-0808">Transferase</keyword>
<dbReference type="Pfam" id="PF06427">
    <property type="entry name" value="UDP-g_GGTase"/>
    <property type="match status" value="1"/>
</dbReference>
<dbReference type="Pfam" id="PF18402">
    <property type="entry name" value="Thioredoxin_14"/>
    <property type="match status" value="1"/>
</dbReference>
<dbReference type="PANTHER" id="PTHR11226">
    <property type="entry name" value="UDP-GLUCOSE GLYCOPROTEIN:GLUCOSYLTRANSFERASE"/>
    <property type="match status" value="1"/>
</dbReference>
<comment type="similarity">
    <text evidence="4">Belongs to the glycosyltransferase 8 family.</text>
</comment>
<dbReference type="InterPro" id="IPR029044">
    <property type="entry name" value="Nucleotide-diphossugar_trans"/>
</dbReference>
<comment type="cofactor">
    <cofactor evidence="1">
        <name>Ca(2+)</name>
        <dbReference type="ChEBI" id="CHEBI:29108"/>
    </cofactor>
</comment>
<evidence type="ECO:0000259" key="15">
    <source>
        <dbReference type="Pfam" id="PF18403"/>
    </source>
</evidence>
<proteinExistence type="inferred from homology"/>
<dbReference type="Pfam" id="PF18400">
    <property type="entry name" value="Thioredoxin_12"/>
    <property type="match status" value="1"/>
</dbReference>
<comment type="catalytic activity">
    <reaction evidence="10">
        <text>N(4)-(alpha-D-Man-(1-&gt;2)-alpha-D-Man-(1-&gt;2)-alpha-D-Man-(1-&gt;3)-[alpha-D-Man-(1-&gt;2)-alpha-D-Man-(1-&gt;3)-[alpha-D-Man-(1-&gt;2)-alpha-D-Man-(1-&gt;6)]-alpha-D-Man-(1-&gt;6)]-beta-D-Man-(1-&gt;4)-beta-D-GlcNAc-(1-&gt;4)-beta-D-GlcNAc)-L-asparaginyl-[protein] (N-glucan mannose isomer 9A1,2,3B1,2,3) + UDP-alpha-D-glucose = N(4)-(alpha-D-Glc-(1-&gt;3)-alpha-D-Man-(1-&gt;2)-alpha-D-Man-(1-&gt;2)-alpha-D-Man-(1-&gt;3)-[alpha-D-Man-(1-&gt;2)-alpha-D-Man-(1-&gt;3)-[alpha-D-Man-(1-&gt;2)-alpha-D-Man-(1-&gt;6)]-alpha-D-Man-(1-&gt;6)]-beta-D-Man-(1-&gt;4)-beta-D-GlcNAc-(1-&gt;4)-beta-D-GlcNAc)-L-asparaginyl-[protein] + UDP + H(+)</text>
        <dbReference type="Rhea" id="RHEA:61304"/>
        <dbReference type="Rhea" id="RHEA-COMP:14356"/>
        <dbReference type="Rhea" id="RHEA-COMP:14357"/>
        <dbReference type="ChEBI" id="CHEBI:15378"/>
        <dbReference type="ChEBI" id="CHEBI:58223"/>
        <dbReference type="ChEBI" id="CHEBI:58885"/>
        <dbReference type="ChEBI" id="CHEBI:59080"/>
        <dbReference type="ChEBI" id="CHEBI:139493"/>
    </reaction>
</comment>
<dbReference type="CDD" id="cd06432">
    <property type="entry name" value="GT8_HUGT1_C_like"/>
    <property type="match status" value="1"/>
</dbReference>
<sequence length="1480" mass="167449">MINLFILAFLLIAANSKDVRISLNAPWPSSTILSEAVEHFRQLEPVLGQRFVERLVEFDGDFATPEKEYEAAIAISRDLAGDGATELLKLALSIRSHAPRVVAFHQIAVEHGIDCAAFFEINGQFSCAKDQMASYFAKADKQATPLITVMDTWFVSGEPDVMVIVYGRVGTPEWKALHLAALELANKHSISYTFRHFIKDEQPAIGLSGYGVELAIKNTEYKAQDDSNTKKEVLEDSENLHGINIKLLKEQNPIVVNELNNFQQYLRETEGLIPLKQWQVQDLGFQAAQKIVSTDADNVLATLVDLSQNFPLHAHSLTRETVTNELRGEIADNQEALGKIELAAGDNALYINGIKFEAEELDLFQLLDTLKQEEKLSTGFFNMGLRREYLSILVSLDVSAEETNYGVDYRDAVPFYLNNLDTDKRYRQWGNSVKLMLQPYYPGMIRPIARNFFTLIIVADPQENESRNLLKISEAFLRHEIPLRIGIVFSVSPDKENSGLTDAGVAVLNFFNFVMVDSSTEVALQAVNKMYASIAKSENLTVEHVHQHFKKTFKDADIDEVFGPNSDYDKGRTQGAAFLKRAAIGQAPKVLVNGYPLSDDGITGDKFEETLMMEIMKRTPKIQKSIMDGALKDKTNVQNWLLEQPDIMPRLNKRILKPAVKDSIIDFTDNAPCKARKLNEFLELTSAAKSICVLDKLSYLAKSEEDTVRPVTIWVVGDFETERGRDLAYSHIKHIKHSSNVRIAFLPNPEDLDQACRADSVSSKIFAALRLLPHNQAKQMITKFVKEENQGTTIADLAVGGMDVEKFEKDRALLPLCDHIKMYQNFVNEVAGISAGNAAIIANGVIIGPLENDEALSEDDVVLLEKLLVAKGAKTVASHISNWELDKTKGKASNLVLRMYSLIGRSSSTQKRTWVVLSDDKHSTVSLHADDPLRATIDVVAVIDPLSREAQKLSPILQLLRKSINCDLKLIMNPKSKLSELPLKRFYRYVADFELQFDAAGNIVNRMALFTDLPTKQLFALSVHPPEAWMIEATEAEYDLDNIQLDQVNKNVEAVFELQNILLEGHCFDEVTGGPPRGLQFDIGTLSKPTMYDTIVMANLGYFQLKANPGVWMLQLREGRSRDLYEIRSNVNADGEADGRVRVIIKSFNGKIIRLRVAKREGKEDEKLLESGDENSGIWGSLNSIVGEKHETINVFSLASGHLYERFMRIMILSVMKNTKSPVKFWLLKNYLSPQFKKSLPLLAERYGFQYQLVEYKWPRWLHQQKEKHRIMWGYKILFLDVLFPLDTQKIIFVDADQVVRSDLLELMNFDLDGAPYGYVPFCDSRTSMEGFRFWNQGYWKNHLAGRRYHISALYVVDLKKFRMHAAGDRLRGQYQSLSADPNSLSNLDQDLPNNMIHQVRIKSLPQEWLWCETWCDDGSKSSAKTIDLCNNPQTKEPKLESAQRIIPEWVSYDQEIKRVLNLHVDDSSSAGTRDEHNEL</sequence>
<evidence type="ECO:0000256" key="7">
    <source>
        <dbReference type="ARBA" id="ARBA00022824"/>
    </source>
</evidence>
<evidence type="ECO:0000256" key="6">
    <source>
        <dbReference type="ARBA" id="ARBA00022729"/>
    </source>
</evidence>
<feature type="domain" description="UDP-glucose:glycoprotein glucosyltransferase thioredoxin-like" evidence="15">
    <location>
        <begin position="689"/>
        <end position="903"/>
    </location>
</feature>
<dbReference type="InterPro" id="IPR040525">
    <property type="entry name" value="UGGT_TRXL_4"/>
</dbReference>
<evidence type="ECO:0000256" key="3">
    <source>
        <dbReference type="ARBA" id="ARBA00004922"/>
    </source>
</evidence>
<keyword evidence="7" id="KW-0256">Endoplasmic reticulum</keyword>
<protein>
    <recommendedName>
        <fullName evidence="19">UDP-glucose:glycoprotein glucosyltransferase</fullName>
    </recommendedName>
</protein>